<gene>
    <name evidence="1" type="ORF">VB264_09310</name>
</gene>
<organism evidence="1 2">
    <name type="scientific">Arcicella aquatica</name>
    <dbReference type="NCBI Taxonomy" id="217141"/>
    <lineage>
        <taxon>Bacteria</taxon>
        <taxon>Pseudomonadati</taxon>
        <taxon>Bacteroidota</taxon>
        <taxon>Cytophagia</taxon>
        <taxon>Cytophagales</taxon>
        <taxon>Flectobacillaceae</taxon>
        <taxon>Arcicella</taxon>
    </lineage>
</organism>
<protein>
    <submittedName>
        <fullName evidence="1">Uncharacterized protein</fullName>
    </submittedName>
</protein>
<dbReference type="EMBL" id="JAYFUL010000011">
    <property type="protein sequence ID" value="MEA5257983.1"/>
    <property type="molecule type" value="Genomic_DNA"/>
</dbReference>
<evidence type="ECO:0000313" key="2">
    <source>
        <dbReference type="Proteomes" id="UP001304671"/>
    </source>
</evidence>
<dbReference type="RefSeq" id="WP_323248744.1">
    <property type="nucleotide sequence ID" value="NZ_JAYFUL010000011.1"/>
</dbReference>
<comment type="caution">
    <text evidence="1">The sequence shown here is derived from an EMBL/GenBank/DDBJ whole genome shotgun (WGS) entry which is preliminary data.</text>
</comment>
<keyword evidence="2" id="KW-1185">Reference proteome</keyword>
<proteinExistence type="predicted"/>
<accession>A0ABU5QLN5</accession>
<evidence type="ECO:0000313" key="1">
    <source>
        <dbReference type="EMBL" id="MEA5257983.1"/>
    </source>
</evidence>
<dbReference type="Proteomes" id="UP001304671">
    <property type="component" value="Unassembled WGS sequence"/>
</dbReference>
<reference evidence="1 2" key="1">
    <citation type="submission" date="2023-12" db="EMBL/GenBank/DDBJ databases">
        <title>Novel species of the genus Arcicella isolated from rivers.</title>
        <authorList>
            <person name="Lu H."/>
        </authorList>
    </citation>
    <scope>NUCLEOTIDE SEQUENCE [LARGE SCALE GENOMIC DNA]</scope>
    <source>
        <strain evidence="1 2">LMG 21963</strain>
    </source>
</reference>
<sequence length="73" mass="8450">MRNYLRVFTPIGQCSRDGGPLFCGVLLSDNERIKDNAFVARIRSYLGIYLDLNLFQSVMINNWEAEIPDKMCF</sequence>
<name>A0ABU5QLN5_9BACT</name>